<reference evidence="1 2" key="1">
    <citation type="journal article" date="2019" name="Genome Biol. Evol.">
        <title>Insights into the evolution of the New World diploid cottons (Gossypium, subgenus Houzingenia) based on genome sequencing.</title>
        <authorList>
            <person name="Grover C.E."/>
            <person name="Arick M.A. 2nd"/>
            <person name="Thrash A."/>
            <person name="Conover J.L."/>
            <person name="Sanders W.S."/>
            <person name="Peterson D.G."/>
            <person name="Frelichowski J.E."/>
            <person name="Scheffler J.A."/>
            <person name="Scheffler B.E."/>
            <person name="Wendel J.F."/>
        </authorList>
    </citation>
    <scope>NUCLEOTIDE SEQUENCE [LARGE SCALE GENOMIC DNA]</scope>
    <source>
        <strain evidence="1">57</strain>
        <tissue evidence="1">Leaf</tissue>
    </source>
</reference>
<proteinExistence type="predicted"/>
<feature type="non-terminal residue" evidence="1">
    <location>
        <position position="55"/>
    </location>
</feature>
<protein>
    <submittedName>
        <fullName evidence="1">Uncharacterized protein</fullName>
    </submittedName>
</protein>
<keyword evidence="2" id="KW-1185">Reference proteome</keyword>
<organism evidence="1 2">
    <name type="scientific">Gossypium klotzschianum</name>
    <dbReference type="NCBI Taxonomy" id="34286"/>
    <lineage>
        <taxon>Eukaryota</taxon>
        <taxon>Viridiplantae</taxon>
        <taxon>Streptophyta</taxon>
        <taxon>Embryophyta</taxon>
        <taxon>Tracheophyta</taxon>
        <taxon>Spermatophyta</taxon>
        <taxon>Magnoliopsida</taxon>
        <taxon>eudicotyledons</taxon>
        <taxon>Gunneridae</taxon>
        <taxon>Pentapetalae</taxon>
        <taxon>rosids</taxon>
        <taxon>malvids</taxon>
        <taxon>Malvales</taxon>
        <taxon>Malvaceae</taxon>
        <taxon>Malvoideae</taxon>
        <taxon>Gossypium</taxon>
    </lineage>
</organism>
<evidence type="ECO:0000313" key="2">
    <source>
        <dbReference type="Proteomes" id="UP000593573"/>
    </source>
</evidence>
<evidence type="ECO:0000313" key="1">
    <source>
        <dbReference type="EMBL" id="MBA0660296.1"/>
    </source>
</evidence>
<accession>A0A7J8VBV3</accession>
<comment type="caution">
    <text evidence="1">The sequence shown here is derived from an EMBL/GenBank/DDBJ whole genome shotgun (WGS) entry which is preliminary data.</text>
</comment>
<dbReference type="AlphaFoldDB" id="A0A7J8VBV3"/>
<dbReference type="Proteomes" id="UP000593573">
    <property type="component" value="Unassembled WGS sequence"/>
</dbReference>
<name>A0A7J8VBV3_9ROSI</name>
<gene>
    <name evidence="1" type="ORF">Goklo_012333</name>
</gene>
<dbReference type="EMBL" id="JABFAB010000009">
    <property type="protein sequence ID" value="MBA0660296.1"/>
    <property type="molecule type" value="Genomic_DNA"/>
</dbReference>
<sequence>MKCLPQLSKKLPQLNKKLPQLINKLAPQEKGFCSKGNQPLSDECLLLKSHLCQTH</sequence>